<dbReference type="EMBL" id="NKXS01004933">
    <property type="protein sequence ID" value="PIN05017.1"/>
    <property type="molecule type" value="Genomic_DNA"/>
</dbReference>
<comment type="caution">
    <text evidence="1">The sequence shown here is derived from an EMBL/GenBank/DDBJ whole genome shotgun (WGS) entry which is preliminary data.</text>
</comment>
<keyword evidence="2" id="KW-1185">Reference proteome</keyword>
<accession>A0A2G9GI89</accession>
<proteinExistence type="predicted"/>
<dbReference type="Proteomes" id="UP000231279">
    <property type="component" value="Unassembled WGS sequence"/>
</dbReference>
<reference evidence="2" key="1">
    <citation type="journal article" date="2018" name="Gigascience">
        <title>Genome assembly of the Pink Ipe (Handroanthus impetiginosus, Bignoniaceae), a highly valued, ecologically keystone Neotropical timber forest tree.</title>
        <authorList>
            <person name="Silva-Junior O.B."/>
            <person name="Grattapaglia D."/>
            <person name="Novaes E."/>
            <person name="Collevatti R.G."/>
        </authorList>
    </citation>
    <scope>NUCLEOTIDE SEQUENCE [LARGE SCALE GENOMIC DNA]</scope>
    <source>
        <strain evidence="2">cv. UFG-1</strain>
    </source>
</reference>
<sequence>MQSLNGSLISALHQYDEIITICSCVYHMKACPSYSVSINKILEEKRNFPGKTVYRIQPKKLNRNLTPIKRPVHHR</sequence>
<organism evidence="1 2">
    <name type="scientific">Handroanthus impetiginosus</name>
    <dbReference type="NCBI Taxonomy" id="429701"/>
    <lineage>
        <taxon>Eukaryota</taxon>
        <taxon>Viridiplantae</taxon>
        <taxon>Streptophyta</taxon>
        <taxon>Embryophyta</taxon>
        <taxon>Tracheophyta</taxon>
        <taxon>Spermatophyta</taxon>
        <taxon>Magnoliopsida</taxon>
        <taxon>eudicotyledons</taxon>
        <taxon>Gunneridae</taxon>
        <taxon>Pentapetalae</taxon>
        <taxon>asterids</taxon>
        <taxon>lamiids</taxon>
        <taxon>Lamiales</taxon>
        <taxon>Bignoniaceae</taxon>
        <taxon>Crescentiina</taxon>
        <taxon>Tabebuia alliance</taxon>
        <taxon>Handroanthus</taxon>
    </lineage>
</organism>
<dbReference type="AlphaFoldDB" id="A0A2G9GI89"/>
<evidence type="ECO:0000313" key="1">
    <source>
        <dbReference type="EMBL" id="PIN05017.1"/>
    </source>
</evidence>
<name>A0A2G9GI89_9LAMI</name>
<protein>
    <submittedName>
        <fullName evidence="1">Uncharacterized protein</fullName>
    </submittedName>
</protein>
<gene>
    <name evidence="1" type="ORF">CDL12_22446</name>
</gene>
<evidence type="ECO:0000313" key="2">
    <source>
        <dbReference type="Proteomes" id="UP000231279"/>
    </source>
</evidence>